<keyword evidence="2" id="KW-0812">Transmembrane</keyword>
<feature type="transmembrane region" description="Helical" evidence="2">
    <location>
        <begin position="407"/>
        <end position="424"/>
    </location>
</feature>
<feature type="compositionally biased region" description="Basic and acidic residues" evidence="1">
    <location>
        <begin position="28"/>
        <end position="41"/>
    </location>
</feature>
<dbReference type="Pfam" id="PF12056">
    <property type="entry name" value="DUF3537"/>
    <property type="match status" value="1"/>
</dbReference>
<feature type="transmembrane region" description="Helical" evidence="2">
    <location>
        <begin position="261"/>
        <end position="278"/>
    </location>
</feature>
<dbReference type="InterPro" id="IPR021924">
    <property type="entry name" value="DUF3537"/>
</dbReference>
<protein>
    <submittedName>
        <fullName evidence="3">Uncharacterized protein</fullName>
    </submittedName>
</protein>
<dbReference type="PANTHER" id="PTHR31963:SF2">
    <property type="entry name" value="ZINC FINGER CONSTANS-LIKE PROTEIN (DUF3537)"/>
    <property type="match status" value="1"/>
</dbReference>
<keyword evidence="2" id="KW-1133">Transmembrane helix</keyword>
<feature type="transmembrane region" description="Helical" evidence="2">
    <location>
        <begin position="63"/>
        <end position="86"/>
    </location>
</feature>
<reference evidence="3" key="1">
    <citation type="submission" date="2023-07" db="EMBL/GenBank/DDBJ databases">
        <title>draft genome sequence of fig (Ficus carica).</title>
        <authorList>
            <person name="Takahashi T."/>
            <person name="Nishimura K."/>
        </authorList>
    </citation>
    <scope>NUCLEOTIDE SEQUENCE</scope>
</reference>
<proteinExistence type="predicted"/>
<name>A0AA88ARV0_FICCA</name>
<evidence type="ECO:0000256" key="2">
    <source>
        <dbReference type="SAM" id="Phobius"/>
    </source>
</evidence>
<gene>
    <name evidence="3" type="ORF">TIFTF001_018338</name>
</gene>
<organism evidence="3 4">
    <name type="scientific">Ficus carica</name>
    <name type="common">Common fig</name>
    <dbReference type="NCBI Taxonomy" id="3494"/>
    <lineage>
        <taxon>Eukaryota</taxon>
        <taxon>Viridiplantae</taxon>
        <taxon>Streptophyta</taxon>
        <taxon>Embryophyta</taxon>
        <taxon>Tracheophyta</taxon>
        <taxon>Spermatophyta</taxon>
        <taxon>Magnoliopsida</taxon>
        <taxon>eudicotyledons</taxon>
        <taxon>Gunneridae</taxon>
        <taxon>Pentapetalae</taxon>
        <taxon>rosids</taxon>
        <taxon>fabids</taxon>
        <taxon>Rosales</taxon>
        <taxon>Moraceae</taxon>
        <taxon>Ficeae</taxon>
        <taxon>Ficus</taxon>
    </lineage>
</organism>
<feature type="transmembrane region" description="Helical" evidence="2">
    <location>
        <begin position="156"/>
        <end position="174"/>
    </location>
</feature>
<feature type="transmembrane region" description="Helical" evidence="2">
    <location>
        <begin position="106"/>
        <end position="125"/>
    </location>
</feature>
<keyword evidence="4" id="KW-1185">Reference proteome</keyword>
<evidence type="ECO:0000313" key="3">
    <source>
        <dbReference type="EMBL" id="GMN49171.1"/>
    </source>
</evidence>
<feature type="region of interest" description="Disordered" evidence="1">
    <location>
        <begin position="1"/>
        <end position="41"/>
    </location>
</feature>
<comment type="caution">
    <text evidence="3">The sequence shown here is derived from an EMBL/GenBank/DDBJ whole genome shotgun (WGS) entry which is preliminary data.</text>
</comment>
<keyword evidence="2" id="KW-0472">Membrane</keyword>
<evidence type="ECO:0000313" key="4">
    <source>
        <dbReference type="Proteomes" id="UP001187192"/>
    </source>
</evidence>
<evidence type="ECO:0000256" key="1">
    <source>
        <dbReference type="SAM" id="MobiDB-lite"/>
    </source>
</evidence>
<dbReference type="EMBL" id="BTGU01000030">
    <property type="protein sequence ID" value="GMN49171.1"/>
    <property type="molecule type" value="Genomic_DNA"/>
</dbReference>
<accession>A0AA88ARV0</accession>
<feature type="transmembrane region" description="Helical" evidence="2">
    <location>
        <begin position="186"/>
        <end position="205"/>
    </location>
</feature>
<dbReference type="PANTHER" id="PTHR31963">
    <property type="entry name" value="RAS GUANINE NUCLEOTIDE EXCHANGE FACTOR K"/>
    <property type="match status" value="1"/>
</dbReference>
<feature type="transmembrane region" description="Helical" evidence="2">
    <location>
        <begin position="298"/>
        <end position="316"/>
    </location>
</feature>
<dbReference type="Proteomes" id="UP001187192">
    <property type="component" value="Unassembled WGS sequence"/>
</dbReference>
<dbReference type="AlphaFoldDB" id="A0AA88ARV0"/>
<sequence length="446" mass="50955">MADPHAKTDSPPPPTSQTPLLNSGQNHNHREERAPRREENDDLSRTLERLDKFLTFLGFNQSCLLRFFLSWAAFLLIGVLLPVLVLQFSGFPGTEKYQIRDFELEIVASQACLAAVSLLCVSHNLRKHGIRRFLFVDRHTGYMLRLKEDYIKQISGSFRLLVLWALPCFLLKTVREIVRMLYVERGSGWLSIAILMALLISWTYVSTISLTASIMFHLVCNLQVIHFDDYGKLLERESDVLVFIEEHIRLRYHLSKISHRFRIFLLLQFLVVTASQFATLFQTTGYSGIITLINGGDFAVSSIVQVVGIILCLHAATRISHRAQGIASLASRWHALVTCGSTDPSNHRASNNNMQNMEAAHALNSLVLSYSESDLESMDYVVMPTHTQLASYMSSYHRRQAFGKDSFLPFYFMQVSLLYSVSIYDTYKSQRFMLIQRTVLCMTGRF</sequence>